<dbReference type="KEGG" id="meti:DK427_15595"/>
<sequence>MALAARRDARMSVAEYQVWVEGRPAGERWELLDGEPVPMSPPRERHQRLVYNLLRRVGDLADARGCSALPGLAILSEAMDDFAPIPDVVVRCGPELPSGYARDPLLIAEVLSPSTMANDRGRKVDFYLTVPSLKTFLIVYQNERRVEVWQRDRDWEMQVFGPDDRIELPELGGALAVSDIYARVAF</sequence>
<dbReference type="Proteomes" id="UP000246058">
    <property type="component" value="Chromosome"/>
</dbReference>
<feature type="domain" description="Putative restriction endonuclease" evidence="1">
    <location>
        <begin position="14"/>
        <end position="171"/>
    </location>
</feature>
<dbReference type="PANTHER" id="PTHR36558:SF1">
    <property type="entry name" value="RESTRICTION ENDONUCLEASE DOMAIN-CONTAINING PROTEIN-RELATED"/>
    <property type="match status" value="1"/>
</dbReference>
<organism evidence="2 3">
    <name type="scientific">Methylobacterium radiodurans</name>
    <dbReference type="NCBI Taxonomy" id="2202828"/>
    <lineage>
        <taxon>Bacteria</taxon>
        <taxon>Pseudomonadati</taxon>
        <taxon>Pseudomonadota</taxon>
        <taxon>Alphaproteobacteria</taxon>
        <taxon>Hyphomicrobiales</taxon>
        <taxon>Methylobacteriaceae</taxon>
        <taxon>Methylobacterium</taxon>
    </lineage>
</organism>
<dbReference type="GO" id="GO:0004519">
    <property type="term" value="F:endonuclease activity"/>
    <property type="evidence" value="ECO:0007669"/>
    <property type="project" value="UniProtKB-KW"/>
</dbReference>
<dbReference type="CDD" id="cd06260">
    <property type="entry name" value="DUF820-like"/>
    <property type="match status" value="1"/>
</dbReference>
<keyword evidence="2" id="KW-0540">Nuclease</keyword>
<dbReference type="EMBL" id="CP029551">
    <property type="protein sequence ID" value="AWN36982.1"/>
    <property type="molecule type" value="Genomic_DNA"/>
</dbReference>
<dbReference type="SUPFAM" id="SSF52980">
    <property type="entry name" value="Restriction endonuclease-like"/>
    <property type="match status" value="1"/>
</dbReference>
<dbReference type="RefSeq" id="WP_109952067.1">
    <property type="nucleotide sequence ID" value="NZ_CP029551.1"/>
</dbReference>
<keyword evidence="2" id="KW-0378">Hydrolase</keyword>
<dbReference type="InterPro" id="IPR011335">
    <property type="entry name" value="Restrct_endonuc-II-like"/>
</dbReference>
<name>A0A2U8VUQ9_9HYPH</name>
<dbReference type="Gene3D" id="3.90.1570.10">
    <property type="entry name" value="tt1808, chain A"/>
    <property type="match status" value="1"/>
</dbReference>
<proteinExistence type="predicted"/>
<dbReference type="OrthoDB" id="155284at2"/>
<reference evidence="2 3" key="1">
    <citation type="submission" date="2018-05" db="EMBL/GenBank/DDBJ databases">
        <title>Complete Genome Sequence of Methylobacterium sp. 17Sr1-43.</title>
        <authorList>
            <person name="Srinivasan S."/>
        </authorList>
    </citation>
    <scope>NUCLEOTIDE SEQUENCE [LARGE SCALE GENOMIC DNA]</scope>
    <source>
        <strain evidence="2 3">17Sr1-43</strain>
    </source>
</reference>
<dbReference type="AlphaFoldDB" id="A0A2U8VUQ9"/>
<dbReference type="Pfam" id="PF05685">
    <property type="entry name" value="Uma2"/>
    <property type="match status" value="1"/>
</dbReference>
<evidence type="ECO:0000313" key="2">
    <source>
        <dbReference type="EMBL" id="AWN36982.1"/>
    </source>
</evidence>
<keyword evidence="2" id="KW-0255">Endonuclease</keyword>
<dbReference type="InterPro" id="IPR012296">
    <property type="entry name" value="Nuclease_put_TT1808"/>
</dbReference>
<evidence type="ECO:0000259" key="1">
    <source>
        <dbReference type="Pfam" id="PF05685"/>
    </source>
</evidence>
<accession>A0A2U8VUQ9</accession>
<evidence type="ECO:0000313" key="3">
    <source>
        <dbReference type="Proteomes" id="UP000246058"/>
    </source>
</evidence>
<dbReference type="InterPro" id="IPR008538">
    <property type="entry name" value="Uma2"/>
</dbReference>
<dbReference type="PANTHER" id="PTHR36558">
    <property type="entry name" value="GLR1098 PROTEIN"/>
    <property type="match status" value="1"/>
</dbReference>
<protein>
    <submittedName>
        <fullName evidence="2">Uma2 family endonuclease</fullName>
    </submittedName>
</protein>
<keyword evidence="3" id="KW-1185">Reference proteome</keyword>
<gene>
    <name evidence="2" type="ORF">DK427_15595</name>
</gene>